<evidence type="ECO:0000313" key="10">
    <source>
        <dbReference type="EMBL" id="CAH0383002.1"/>
    </source>
</evidence>
<dbReference type="GO" id="GO:0005886">
    <property type="term" value="C:plasma membrane"/>
    <property type="evidence" value="ECO:0007669"/>
    <property type="project" value="UniProtKB-SubCell"/>
</dbReference>
<feature type="chain" id="PRO_5040472049" description="Ionotropic receptor" evidence="9">
    <location>
        <begin position="20"/>
        <end position="711"/>
    </location>
</feature>
<evidence type="ECO:0000256" key="3">
    <source>
        <dbReference type="ARBA" id="ARBA00022692"/>
    </source>
</evidence>
<keyword evidence="9" id="KW-0732">Signal</keyword>
<dbReference type="InterPro" id="IPR052192">
    <property type="entry name" value="Insect_Ionotropic_Sensory_Rcpt"/>
</dbReference>
<keyword evidence="5 8" id="KW-0472">Membrane</keyword>
<evidence type="ECO:0000256" key="2">
    <source>
        <dbReference type="ARBA" id="ARBA00022475"/>
    </source>
</evidence>
<dbReference type="Proteomes" id="UP001152759">
    <property type="component" value="Chromosome 10"/>
</dbReference>
<accession>A0A9P0A2G7</accession>
<evidence type="ECO:0000256" key="1">
    <source>
        <dbReference type="ARBA" id="ARBA00004651"/>
    </source>
</evidence>
<reference evidence="10" key="1">
    <citation type="submission" date="2021-12" db="EMBL/GenBank/DDBJ databases">
        <authorList>
            <person name="King R."/>
        </authorList>
    </citation>
    <scope>NUCLEOTIDE SEQUENCE</scope>
</reference>
<protein>
    <recommendedName>
        <fullName evidence="12">Ionotropic receptor</fullName>
    </recommendedName>
</protein>
<comment type="subcellular location">
    <subcellularLocation>
        <location evidence="1">Cell membrane</location>
        <topology evidence="1">Multi-pass membrane protein</topology>
    </subcellularLocation>
</comment>
<keyword evidence="4 8" id="KW-1133">Transmembrane helix</keyword>
<proteinExistence type="predicted"/>
<dbReference type="PANTHER" id="PTHR42643:SF38">
    <property type="entry name" value="IONOTROPIC RECEPTOR 100A"/>
    <property type="match status" value="1"/>
</dbReference>
<feature type="signal peptide" evidence="9">
    <location>
        <begin position="1"/>
        <end position="19"/>
    </location>
</feature>
<evidence type="ECO:0000256" key="9">
    <source>
        <dbReference type="SAM" id="SignalP"/>
    </source>
</evidence>
<evidence type="ECO:0000256" key="4">
    <source>
        <dbReference type="ARBA" id="ARBA00022989"/>
    </source>
</evidence>
<evidence type="ECO:0000256" key="7">
    <source>
        <dbReference type="ARBA" id="ARBA00023180"/>
    </source>
</evidence>
<feature type="transmembrane region" description="Helical" evidence="8">
    <location>
        <begin position="655"/>
        <end position="679"/>
    </location>
</feature>
<name>A0A9P0A2G7_BEMTA</name>
<gene>
    <name evidence="10" type="ORF">BEMITA_LOCUS2490</name>
</gene>
<evidence type="ECO:0000256" key="5">
    <source>
        <dbReference type="ARBA" id="ARBA00023136"/>
    </source>
</evidence>
<evidence type="ECO:0008006" key="12">
    <source>
        <dbReference type="Google" id="ProtNLM"/>
    </source>
</evidence>
<keyword evidence="7" id="KW-0325">Glycoprotein</keyword>
<sequence>MYIYLIILLITPIVSVVSSTWSIQQSACDTQKPLTSLAFNVCQNIARKTKLRFFYTIEINSDPPFTNFIHNLHENSIQTISITHVSKVTSSVATNHGKNIIFILDDIEQLFNLLFYTISEKPLGKDRETIVNLESNDRDIGYQSEISLPRYCIKIDGRYLWPENREACYKEVNMLSADLEHDSILSDSIFNATRALFSDRIWNFRNYLIFVLKNSSNVLVNSLRTLSNDSLNIETDGFKFCFKFFWRFFKGQRTVICHPGGCARYDPFAENLISYRGDSDDTFFDFSWKNMHKKAVKVFLDFFSDADFNTAPKSLDWNDQFYLFLTVLEDFKLSMNCTIIDEDPLTLLSDSQGTHFEPDHGMQFGIDLYAQCEFFDRLYTDSEIDYYRDTSSLLTVYAYFICGSPPSLHLGRLLTGKILFVLFSFSSIIITTIFLSSMTTLLSDRVLYPEIDSLRILEESDIFIQTLEHGKNEISSIFKQFNQSESLRAKIVDGLRFYSGLIFQEIYQIYFLSNHTEKIYEVKNTLMELKSRFGDEINEVEQNERTVAETDAFLVRPPFSSKLKRSIRIRHYLTSEWFEYHLMEECLLAYPLIFKFLSNSFYFEKLNQMVTQHFETGQTRRILEECPSNRLRLEEPQPKNSAEPRPFSLNDLQSAFIGLIVGLLISFLIFVAELLINYFQHLTILKFLKRFRNDFLRIIWYRVQAAVYFQN</sequence>
<keyword evidence="11" id="KW-1185">Reference proteome</keyword>
<keyword evidence="6" id="KW-0675">Receptor</keyword>
<keyword evidence="2" id="KW-1003">Cell membrane</keyword>
<dbReference type="EMBL" id="OU963871">
    <property type="protein sequence ID" value="CAH0383002.1"/>
    <property type="molecule type" value="Genomic_DNA"/>
</dbReference>
<evidence type="ECO:0000256" key="6">
    <source>
        <dbReference type="ARBA" id="ARBA00023170"/>
    </source>
</evidence>
<evidence type="ECO:0000256" key="8">
    <source>
        <dbReference type="SAM" id="Phobius"/>
    </source>
</evidence>
<dbReference type="AlphaFoldDB" id="A0A9P0A2G7"/>
<keyword evidence="3 8" id="KW-0812">Transmembrane</keyword>
<organism evidence="10 11">
    <name type="scientific">Bemisia tabaci</name>
    <name type="common">Sweetpotato whitefly</name>
    <name type="synonym">Aleurodes tabaci</name>
    <dbReference type="NCBI Taxonomy" id="7038"/>
    <lineage>
        <taxon>Eukaryota</taxon>
        <taxon>Metazoa</taxon>
        <taxon>Ecdysozoa</taxon>
        <taxon>Arthropoda</taxon>
        <taxon>Hexapoda</taxon>
        <taxon>Insecta</taxon>
        <taxon>Pterygota</taxon>
        <taxon>Neoptera</taxon>
        <taxon>Paraneoptera</taxon>
        <taxon>Hemiptera</taxon>
        <taxon>Sternorrhyncha</taxon>
        <taxon>Aleyrodoidea</taxon>
        <taxon>Aleyrodidae</taxon>
        <taxon>Aleyrodinae</taxon>
        <taxon>Bemisia</taxon>
    </lineage>
</organism>
<evidence type="ECO:0000313" key="11">
    <source>
        <dbReference type="Proteomes" id="UP001152759"/>
    </source>
</evidence>
<dbReference type="PANTHER" id="PTHR42643">
    <property type="entry name" value="IONOTROPIC RECEPTOR 20A-RELATED"/>
    <property type="match status" value="1"/>
</dbReference>